<feature type="transmembrane region" description="Helical" evidence="12">
    <location>
        <begin position="87"/>
        <end position="108"/>
    </location>
</feature>
<evidence type="ECO:0000256" key="2">
    <source>
        <dbReference type="ARBA" id="ARBA00010823"/>
    </source>
</evidence>
<evidence type="ECO:0000313" key="15">
    <source>
        <dbReference type="Proteomes" id="UP000001023"/>
    </source>
</evidence>
<dbReference type="GO" id="GO:0046872">
    <property type="term" value="F:metal ion binding"/>
    <property type="evidence" value="ECO:0007669"/>
    <property type="project" value="UniProtKB-KW"/>
</dbReference>
<dbReference type="GO" id="GO:0006629">
    <property type="term" value="P:lipid metabolic process"/>
    <property type="evidence" value="ECO:0007669"/>
    <property type="project" value="InterPro"/>
</dbReference>
<comment type="similarity">
    <text evidence="2">Belongs to the fatty acid desaturase type 1 family. AlkB subfamily.</text>
</comment>
<organism evidence="14 15">
    <name type="scientific">Ruegeria pomeroyi (strain ATCC 700808 / DSM 15171 / DSS-3)</name>
    <name type="common">Silicibacter pomeroyi</name>
    <dbReference type="NCBI Taxonomy" id="246200"/>
    <lineage>
        <taxon>Bacteria</taxon>
        <taxon>Pseudomonadati</taxon>
        <taxon>Pseudomonadota</taxon>
        <taxon>Alphaproteobacteria</taxon>
        <taxon>Rhodobacterales</taxon>
        <taxon>Roseobacteraceae</taxon>
        <taxon>Ruegeria</taxon>
    </lineage>
</organism>
<dbReference type="InterPro" id="IPR005804">
    <property type="entry name" value="FA_desaturase_dom"/>
</dbReference>
<keyword evidence="9" id="KW-0408">Iron</keyword>
<dbReference type="GO" id="GO:0005886">
    <property type="term" value="C:plasma membrane"/>
    <property type="evidence" value="ECO:0007669"/>
    <property type="project" value="UniProtKB-SubCell"/>
</dbReference>
<evidence type="ECO:0000256" key="3">
    <source>
        <dbReference type="ARBA" id="ARBA00022475"/>
    </source>
</evidence>
<dbReference type="InterPro" id="IPR033885">
    <property type="entry name" value="AlkB/XylM"/>
</dbReference>
<keyword evidence="3" id="KW-1003">Cell membrane</keyword>
<keyword evidence="7 12" id="KW-1133">Transmembrane helix</keyword>
<protein>
    <submittedName>
        <fullName evidence="14">Alkane-1 monooxygenase, putative</fullName>
    </submittedName>
</protein>
<feature type="domain" description="Fatty acid desaturase" evidence="13">
    <location>
        <begin position="117"/>
        <end position="320"/>
    </location>
</feature>
<evidence type="ECO:0000256" key="5">
    <source>
        <dbReference type="ARBA" id="ARBA00022692"/>
    </source>
</evidence>
<dbReference type="PaxDb" id="246200-SPO1341"/>
<evidence type="ECO:0000256" key="8">
    <source>
        <dbReference type="ARBA" id="ARBA00023002"/>
    </source>
</evidence>
<feature type="transmembrane region" description="Helical" evidence="12">
    <location>
        <begin position="221"/>
        <end position="238"/>
    </location>
</feature>
<keyword evidence="10 14" id="KW-0503">Monooxygenase</keyword>
<evidence type="ECO:0000256" key="10">
    <source>
        <dbReference type="ARBA" id="ARBA00023033"/>
    </source>
</evidence>
<gene>
    <name evidence="14" type="ordered locus">SPO1341</name>
</gene>
<dbReference type="Proteomes" id="UP000001023">
    <property type="component" value="Chromosome"/>
</dbReference>
<sequence length="361" mass="39170">MTWAAPGEQGDFRAGDAMLSRSTDTEGARMYRYILASLSPYAVLGAACLLGGGWAWGALIWMTVYVAVMDKLPVRPLAAADWAGAQVLPLVLAGAHFALLALAIPALVQGALTGAQAVALGAAVALCFGQVSNSNAHELIHRADRWQHWLGAAIYVSLLFGHHTSAHMRVHHLWVATPRDPNSARLGQGFWAFLPRAWVGSFRAGLTAERALRKGRGATPYRAYLAGAGAMLAAAWLLAGGRGILALVLLAGYAQIQLLLADYIQHYGLERKALANGRYEPARAHHSWNAPHWYSSAMMLNAPRHSDHHQNPGRDFAALRLDPEMPQWPYAMPIMAVLATVPPLWRRVMDPRVHAVCGARE</sequence>
<accession>Q5LTS2</accession>
<dbReference type="KEGG" id="sil:SPO1341"/>
<keyword evidence="8" id="KW-0560">Oxidoreductase</keyword>
<evidence type="ECO:0000256" key="1">
    <source>
        <dbReference type="ARBA" id="ARBA00004429"/>
    </source>
</evidence>
<keyword evidence="4" id="KW-0997">Cell inner membrane</keyword>
<reference evidence="14 15" key="1">
    <citation type="journal article" date="2004" name="Nature">
        <title>Genome sequence of Silicibacter pomeroyi reveals adaptations to the marine environment.</title>
        <authorList>
            <person name="Moran M.A."/>
            <person name="Buchan A."/>
            <person name="Gonzalez J.M."/>
            <person name="Heidelberg J.F."/>
            <person name="Whitman W.B."/>
            <person name="Kiene R.P."/>
            <person name="Henriksen J.R."/>
            <person name="King G.M."/>
            <person name="Belas R."/>
            <person name="Fuqua C."/>
            <person name="Brinkac L."/>
            <person name="Lewis M."/>
            <person name="Johri S."/>
            <person name="Weaver B."/>
            <person name="Pai G."/>
            <person name="Eisen J.A."/>
            <person name="Rahe E."/>
            <person name="Sheldon W.M."/>
            <person name="Ye W."/>
            <person name="Miller T.R."/>
            <person name="Carlton J."/>
            <person name="Rasko D.A."/>
            <person name="Paulsen I.T."/>
            <person name="Ren Q."/>
            <person name="Daugherty S.C."/>
            <person name="Deboy R.T."/>
            <person name="Dodson R.J."/>
            <person name="Durkin A.S."/>
            <person name="Madupu R."/>
            <person name="Nelson W.C."/>
            <person name="Sullivan S.A."/>
            <person name="Rosovitz M.J."/>
            <person name="Haft D.H."/>
            <person name="Selengut J."/>
            <person name="Ward N."/>
        </authorList>
    </citation>
    <scope>NUCLEOTIDE SEQUENCE [LARGE SCALE GENOMIC DNA]</scope>
    <source>
        <strain evidence="15">ATCC 700808 / DSM 15171 / DSS-3</strain>
    </source>
</reference>
<dbReference type="PANTHER" id="PTHR38674:SF1">
    <property type="entry name" value="ALKANE 1-MONOOXYGENASE 1"/>
    <property type="match status" value="1"/>
</dbReference>
<dbReference type="eggNOG" id="COG3239">
    <property type="taxonomic scope" value="Bacteria"/>
</dbReference>
<evidence type="ECO:0000256" key="11">
    <source>
        <dbReference type="ARBA" id="ARBA00023136"/>
    </source>
</evidence>
<dbReference type="AlphaFoldDB" id="Q5LTS2"/>
<evidence type="ECO:0000256" key="6">
    <source>
        <dbReference type="ARBA" id="ARBA00022723"/>
    </source>
</evidence>
<feature type="transmembrane region" description="Helical" evidence="12">
    <location>
        <begin position="41"/>
        <end position="66"/>
    </location>
</feature>
<dbReference type="CDD" id="cd03512">
    <property type="entry name" value="Alkane-hydroxylase"/>
    <property type="match status" value="1"/>
</dbReference>
<reference evidence="14 15" key="2">
    <citation type="journal article" date="2014" name="Stand. Genomic Sci.">
        <title>An updated genome annotation for the model marine bacterium Ruegeria pomeroyi DSS-3.</title>
        <authorList>
            <person name="Rivers A.R."/>
            <person name="Smith C.B."/>
            <person name="Moran M.A."/>
        </authorList>
    </citation>
    <scope>GENOME REANNOTATION</scope>
    <source>
        <strain evidence="15">ATCC 700808 / DSM 15171 / DSS-3</strain>
    </source>
</reference>
<evidence type="ECO:0000259" key="13">
    <source>
        <dbReference type="Pfam" id="PF00487"/>
    </source>
</evidence>
<comment type="subcellular location">
    <subcellularLocation>
        <location evidence="1">Cell inner membrane</location>
        <topology evidence="1">Multi-pass membrane protein</topology>
    </subcellularLocation>
</comment>
<dbReference type="Pfam" id="PF00487">
    <property type="entry name" value="FA_desaturase"/>
    <property type="match status" value="1"/>
</dbReference>
<evidence type="ECO:0000256" key="12">
    <source>
        <dbReference type="SAM" id="Phobius"/>
    </source>
</evidence>
<keyword evidence="15" id="KW-1185">Reference proteome</keyword>
<keyword evidence="6" id="KW-0479">Metal-binding</keyword>
<evidence type="ECO:0000256" key="9">
    <source>
        <dbReference type="ARBA" id="ARBA00023004"/>
    </source>
</evidence>
<evidence type="ECO:0000256" key="7">
    <source>
        <dbReference type="ARBA" id="ARBA00022989"/>
    </source>
</evidence>
<proteinExistence type="inferred from homology"/>
<dbReference type="GO" id="GO:0004497">
    <property type="term" value="F:monooxygenase activity"/>
    <property type="evidence" value="ECO:0007669"/>
    <property type="project" value="UniProtKB-KW"/>
</dbReference>
<dbReference type="STRING" id="246200.SPO1341"/>
<name>Q5LTS2_RUEPO</name>
<evidence type="ECO:0000313" key="14">
    <source>
        <dbReference type="EMBL" id="AAV94629.1"/>
    </source>
</evidence>
<keyword evidence="5 12" id="KW-0812">Transmembrane</keyword>
<evidence type="ECO:0000256" key="4">
    <source>
        <dbReference type="ARBA" id="ARBA00022519"/>
    </source>
</evidence>
<keyword evidence="11 12" id="KW-0472">Membrane</keyword>
<dbReference type="PANTHER" id="PTHR38674">
    <property type="entry name" value="ALKANE 1-MONOOXYGENASE 1"/>
    <property type="match status" value="1"/>
</dbReference>
<dbReference type="HOGENOM" id="CLU_044462_0_0_5"/>
<dbReference type="EMBL" id="CP000031">
    <property type="protein sequence ID" value="AAV94629.1"/>
    <property type="molecule type" value="Genomic_DNA"/>
</dbReference>